<organism evidence="1 2">
    <name type="scientific">Zophobas morio</name>
    <dbReference type="NCBI Taxonomy" id="2755281"/>
    <lineage>
        <taxon>Eukaryota</taxon>
        <taxon>Metazoa</taxon>
        <taxon>Ecdysozoa</taxon>
        <taxon>Arthropoda</taxon>
        <taxon>Hexapoda</taxon>
        <taxon>Insecta</taxon>
        <taxon>Pterygota</taxon>
        <taxon>Neoptera</taxon>
        <taxon>Endopterygota</taxon>
        <taxon>Coleoptera</taxon>
        <taxon>Polyphaga</taxon>
        <taxon>Cucujiformia</taxon>
        <taxon>Tenebrionidae</taxon>
        <taxon>Zophobas</taxon>
    </lineage>
</organism>
<dbReference type="Proteomes" id="UP001168821">
    <property type="component" value="Unassembled WGS sequence"/>
</dbReference>
<evidence type="ECO:0000313" key="2">
    <source>
        <dbReference type="Proteomes" id="UP001168821"/>
    </source>
</evidence>
<name>A0AA38M2U0_9CUCU</name>
<proteinExistence type="predicted"/>
<accession>A0AA38M2U0</accession>
<reference evidence="1" key="1">
    <citation type="journal article" date="2023" name="G3 (Bethesda)">
        <title>Whole genome assemblies of Zophobas morio and Tenebrio molitor.</title>
        <authorList>
            <person name="Kaur S."/>
            <person name="Stinson S.A."/>
            <person name="diCenzo G.C."/>
        </authorList>
    </citation>
    <scope>NUCLEOTIDE SEQUENCE</scope>
    <source>
        <strain evidence="1">QUZm001</strain>
    </source>
</reference>
<keyword evidence="2" id="KW-1185">Reference proteome</keyword>
<evidence type="ECO:0000313" key="1">
    <source>
        <dbReference type="EMBL" id="KAJ3641286.1"/>
    </source>
</evidence>
<dbReference type="EMBL" id="JALNTZ010000009">
    <property type="protein sequence ID" value="KAJ3641286.1"/>
    <property type="molecule type" value="Genomic_DNA"/>
</dbReference>
<sequence length="88" mass="9712">MGRFLGVRYQRGSNKAQLSVLDPFRWGEGSLACIKTLRSAQKPSLAPSPSTGVPFQGRSRALCLCLLLQKCETPLRSGGQAFYVTYWC</sequence>
<gene>
    <name evidence="1" type="ORF">Zmor_027798</name>
</gene>
<comment type="caution">
    <text evidence="1">The sequence shown here is derived from an EMBL/GenBank/DDBJ whole genome shotgun (WGS) entry which is preliminary data.</text>
</comment>
<dbReference type="AlphaFoldDB" id="A0AA38M2U0"/>
<protein>
    <submittedName>
        <fullName evidence="1">Uncharacterized protein</fullName>
    </submittedName>
</protein>